<name>A0ABQ6BI60_9CAUL</name>
<gene>
    <name evidence="1" type="ORF">GCM10007859_16130</name>
</gene>
<protein>
    <submittedName>
        <fullName evidence="1">Uncharacterized protein</fullName>
    </submittedName>
</protein>
<keyword evidence="2" id="KW-1185">Reference proteome</keyword>
<dbReference type="Proteomes" id="UP001156921">
    <property type="component" value="Unassembled WGS sequence"/>
</dbReference>
<evidence type="ECO:0000313" key="2">
    <source>
        <dbReference type="Proteomes" id="UP001156921"/>
    </source>
</evidence>
<sequence>MLSPLRPLLCRHEFYWSERHRSDLCRRCGKTRVAVEPAPLEAISVAGTRDAEAPFLIDDRDAIGPLDSAFFDIPASGGLPPEPKVPVRRTPSAKALKAQALERRENLLALLDRIAEGGQPSRKESLDVILAVIEDAHSADPVLFGQDAAGHFARLHDARSGLIF</sequence>
<evidence type="ECO:0000313" key="1">
    <source>
        <dbReference type="EMBL" id="GLS01598.1"/>
    </source>
</evidence>
<dbReference type="EMBL" id="BSOY01000031">
    <property type="protein sequence ID" value="GLS01598.1"/>
    <property type="molecule type" value="Genomic_DNA"/>
</dbReference>
<proteinExistence type="predicted"/>
<organism evidence="1 2">
    <name type="scientific">Brevundimonas denitrificans</name>
    <dbReference type="NCBI Taxonomy" id="1443434"/>
    <lineage>
        <taxon>Bacteria</taxon>
        <taxon>Pseudomonadati</taxon>
        <taxon>Pseudomonadota</taxon>
        <taxon>Alphaproteobacteria</taxon>
        <taxon>Caulobacterales</taxon>
        <taxon>Caulobacteraceae</taxon>
        <taxon>Brevundimonas</taxon>
    </lineage>
</organism>
<comment type="caution">
    <text evidence="1">The sequence shown here is derived from an EMBL/GenBank/DDBJ whole genome shotgun (WGS) entry which is preliminary data.</text>
</comment>
<accession>A0ABQ6BI60</accession>
<reference evidence="2" key="1">
    <citation type="journal article" date="2019" name="Int. J. Syst. Evol. Microbiol.">
        <title>The Global Catalogue of Microorganisms (GCM) 10K type strain sequencing project: providing services to taxonomists for standard genome sequencing and annotation.</title>
        <authorList>
            <consortium name="The Broad Institute Genomics Platform"/>
            <consortium name="The Broad Institute Genome Sequencing Center for Infectious Disease"/>
            <person name="Wu L."/>
            <person name="Ma J."/>
        </authorList>
    </citation>
    <scope>NUCLEOTIDE SEQUENCE [LARGE SCALE GENOMIC DNA]</scope>
    <source>
        <strain evidence="2">NBRC 110107</strain>
    </source>
</reference>